<gene>
    <name evidence="1" type="ORF">SAMN04489764_0012</name>
    <name evidence="2" type="ORF">SAMN04489764_0035</name>
    <name evidence="3" type="ORF">SAMN04489764_0061</name>
</gene>
<dbReference type="GO" id="GO:0004519">
    <property type="term" value="F:endonuclease activity"/>
    <property type="evidence" value="ECO:0007669"/>
    <property type="project" value="UniProtKB-KW"/>
</dbReference>
<dbReference type="RefSeq" id="WP_093256571.1">
    <property type="nucleotide sequence ID" value="NZ_FNKK01000001.1"/>
</dbReference>
<dbReference type="EMBL" id="FNKK01000001">
    <property type="protein sequence ID" value="SDQ03161.1"/>
    <property type="molecule type" value="Genomic_DNA"/>
</dbReference>
<protein>
    <submittedName>
        <fullName evidence="3">mRNA-degrading endonuclease RelE, toxin component of the RelBE toxin-antitoxin system</fullName>
    </submittedName>
</protein>
<reference evidence="3 4" key="1">
    <citation type="submission" date="2016-10" db="EMBL/GenBank/DDBJ databases">
        <authorList>
            <person name="de Groot N.N."/>
        </authorList>
    </citation>
    <scope>NUCLEOTIDE SEQUENCE [LARGE SCALE GENOMIC DNA]</scope>
    <source>
        <strain evidence="3 4">DSM 43794</strain>
    </source>
</reference>
<sequence>MRYRVEFHAAASAQIPGLPAEAFRALVDELLIIAADPHHRGLPHPDDPSGIFREQVFGGAGLVSYMVDEAAHVVRVYAITWAG</sequence>
<proteinExistence type="predicted"/>
<evidence type="ECO:0000313" key="1">
    <source>
        <dbReference type="EMBL" id="SDQ03161.1"/>
    </source>
</evidence>
<name>A0A1H0XKE4_9ACTN</name>
<keyword evidence="3" id="KW-0255">Endonuclease</keyword>
<keyword evidence="3" id="KW-0378">Hydrolase</keyword>
<evidence type="ECO:0000313" key="3">
    <source>
        <dbReference type="EMBL" id="SDQ03434.1"/>
    </source>
</evidence>
<accession>A0A1H0XKE4</accession>
<dbReference type="EMBL" id="FNKK01000001">
    <property type="protein sequence ID" value="SDQ03434.1"/>
    <property type="molecule type" value="Genomic_DNA"/>
</dbReference>
<evidence type="ECO:0000313" key="4">
    <source>
        <dbReference type="Proteomes" id="UP000217103"/>
    </source>
</evidence>
<dbReference type="AlphaFoldDB" id="A0A1H0XKE4"/>
<keyword evidence="4" id="KW-1185">Reference proteome</keyword>
<organism evidence="3 4">
    <name type="scientific">Thermostaphylospora chromogena</name>
    <dbReference type="NCBI Taxonomy" id="35622"/>
    <lineage>
        <taxon>Bacteria</taxon>
        <taxon>Bacillati</taxon>
        <taxon>Actinomycetota</taxon>
        <taxon>Actinomycetes</taxon>
        <taxon>Streptosporangiales</taxon>
        <taxon>Thermomonosporaceae</taxon>
        <taxon>Thermostaphylospora</taxon>
    </lineage>
</organism>
<keyword evidence="3" id="KW-0540">Nuclease</keyword>
<evidence type="ECO:0000313" key="2">
    <source>
        <dbReference type="EMBL" id="SDQ03270.1"/>
    </source>
</evidence>
<dbReference type="Proteomes" id="UP000217103">
    <property type="component" value="Unassembled WGS sequence"/>
</dbReference>
<dbReference type="EMBL" id="FNKK01000001">
    <property type="protein sequence ID" value="SDQ03270.1"/>
    <property type="molecule type" value="Genomic_DNA"/>
</dbReference>
<dbReference type="OrthoDB" id="4773873at2"/>